<organism evidence="1 2">
    <name type="scientific">Gimesia panareensis</name>
    <dbReference type="NCBI Taxonomy" id="2527978"/>
    <lineage>
        <taxon>Bacteria</taxon>
        <taxon>Pseudomonadati</taxon>
        <taxon>Planctomycetota</taxon>
        <taxon>Planctomycetia</taxon>
        <taxon>Planctomycetales</taxon>
        <taxon>Planctomycetaceae</taxon>
        <taxon>Gimesia</taxon>
    </lineage>
</organism>
<proteinExistence type="predicted"/>
<accession>A0A517Q5P0</accession>
<name>A0A517Q5P0_9PLAN</name>
<reference evidence="1 2" key="1">
    <citation type="submission" date="2019-03" db="EMBL/GenBank/DDBJ databases">
        <title>Deep-cultivation of Planctomycetes and their phenomic and genomic characterization uncovers novel biology.</title>
        <authorList>
            <person name="Wiegand S."/>
            <person name="Jogler M."/>
            <person name="Boedeker C."/>
            <person name="Pinto D."/>
            <person name="Vollmers J."/>
            <person name="Rivas-Marin E."/>
            <person name="Kohn T."/>
            <person name="Peeters S.H."/>
            <person name="Heuer A."/>
            <person name="Rast P."/>
            <person name="Oberbeckmann S."/>
            <person name="Bunk B."/>
            <person name="Jeske O."/>
            <person name="Meyerdierks A."/>
            <person name="Storesund J.E."/>
            <person name="Kallscheuer N."/>
            <person name="Luecker S."/>
            <person name="Lage O.M."/>
            <person name="Pohl T."/>
            <person name="Merkel B.J."/>
            <person name="Hornburger P."/>
            <person name="Mueller R.-W."/>
            <person name="Bruemmer F."/>
            <person name="Labrenz M."/>
            <person name="Spormann A.M."/>
            <person name="Op den Camp H."/>
            <person name="Overmann J."/>
            <person name="Amann R."/>
            <person name="Jetten M.S.M."/>
            <person name="Mascher T."/>
            <person name="Medema M.H."/>
            <person name="Devos D.P."/>
            <person name="Kaster A.-K."/>
            <person name="Ovreas L."/>
            <person name="Rohde M."/>
            <person name="Galperin M.Y."/>
            <person name="Jogler C."/>
        </authorList>
    </citation>
    <scope>NUCLEOTIDE SEQUENCE [LARGE SCALE GENOMIC DNA]</scope>
    <source>
        <strain evidence="1 2">Enr10</strain>
    </source>
</reference>
<protein>
    <submittedName>
        <fullName evidence="1">Uncharacterized protein</fullName>
    </submittedName>
</protein>
<keyword evidence="2" id="KW-1185">Reference proteome</keyword>
<evidence type="ECO:0000313" key="1">
    <source>
        <dbReference type="EMBL" id="QDT26916.1"/>
    </source>
</evidence>
<gene>
    <name evidence="1" type="ORF">Enr10x_22280</name>
</gene>
<evidence type="ECO:0000313" key="2">
    <source>
        <dbReference type="Proteomes" id="UP000315647"/>
    </source>
</evidence>
<dbReference type="Proteomes" id="UP000315647">
    <property type="component" value="Chromosome"/>
</dbReference>
<dbReference type="AlphaFoldDB" id="A0A517Q5P0"/>
<sequence>MHFSGLTVVTASVWKRDEIQATKVPRILSKPAFCRKSIPEHDSQR</sequence>
<dbReference type="EMBL" id="CP037421">
    <property type="protein sequence ID" value="QDT26916.1"/>
    <property type="molecule type" value="Genomic_DNA"/>
</dbReference>